<dbReference type="AlphaFoldDB" id="A0AAD7AT21"/>
<comment type="caution">
    <text evidence="1">The sequence shown here is derived from an EMBL/GenBank/DDBJ whole genome shotgun (WGS) entry which is preliminary data.</text>
</comment>
<proteinExistence type="predicted"/>
<dbReference type="Proteomes" id="UP001218218">
    <property type="component" value="Unassembled WGS sequence"/>
</dbReference>
<evidence type="ECO:0000313" key="2">
    <source>
        <dbReference type="Proteomes" id="UP001218218"/>
    </source>
</evidence>
<name>A0AAD7AT21_9AGAR</name>
<gene>
    <name evidence="1" type="ORF">DFH08DRAFT_1005957</name>
</gene>
<evidence type="ECO:0008006" key="3">
    <source>
        <dbReference type="Google" id="ProtNLM"/>
    </source>
</evidence>
<reference evidence="1" key="1">
    <citation type="submission" date="2023-03" db="EMBL/GenBank/DDBJ databases">
        <title>Massive genome expansion in bonnet fungi (Mycena s.s.) driven by repeated elements and novel gene families across ecological guilds.</title>
        <authorList>
            <consortium name="Lawrence Berkeley National Laboratory"/>
            <person name="Harder C.B."/>
            <person name="Miyauchi S."/>
            <person name="Viragh M."/>
            <person name="Kuo A."/>
            <person name="Thoen E."/>
            <person name="Andreopoulos B."/>
            <person name="Lu D."/>
            <person name="Skrede I."/>
            <person name="Drula E."/>
            <person name="Henrissat B."/>
            <person name="Morin E."/>
            <person name="Kohler A."/>
            <person name="Barry K."/>
            <person name="LaButti K."/>
            <person name="Morin E."/>
            <person name="Salamov A."/>
            <person name="Lipzen A."/>
            <person name="Mereny Z."/>
            <person name="Hegedus B."/>
            <person name="Baldrian P."/>
            <person name="Stursova M."/>
            <person name="Weitz H."/>
            <person name="Taylor A."/>
            <person name="Grigoriev I.V."/>
            <person name="Nagy L.G."/>
            <person name="Martin F."/>
            <person name="Kauserud H."/>
        </authorList>
    </citation>
    <scope>NUCLEOTIDE SEQUENCE</scope>
    <source>
        <strain evidence="1">CBHHK002</strain>
    </source>
</reference>
<dbReference type="InterPro" id="IPR032675">
    <property type="entry name" value="LRR_dom_sf"/>
</dbReference>
<dbReference type="Gene3D" id="3.80.10.10">
    <property type="entry name" value="Ribonuclease Inhibitor"/>
    <property type="match status" value="1"/>
</dbReference>
<keyword evidence="2" id="KW-1185">Reference proteome</keyword>
<protein>
    <recommendedName>
        <fullName evidence="3">F-box domain-containing protein</fullName>
    </recommendedName>
</protein>
<accession>A0AAD7AT21</accession>
<organism evidence="1 2">
    <name type="scientific">Mycena albidolilacea</name>
    <dbReference type="NCBI Taxonomy" id="1033008"/>
    <lineage>
        <taxon>Eukaryota</taxon>
        <taxon>Fungi</taxon>
        <taxon>Dikarya</taxon>
        <taxon>Basidiomycota</taxon>
        <taxon>Agaricomycotina</taxon>
        <taxon>Agaricomycetes</taxon>
        <taxon>Agaricomycetidae</taxon>
        <taxon>Agaricales</taxon>
        <taxon>Marasmiineae</taxon>
        <taxon>Mycenaceae</taxon>
        <taxon>Mycena</taxon>
    </lineage>
</organism>
<dbReference type="EMBL" id="JARIHO010000002">
    <property type="protein sequence ID" value="KAJ7367365.1"/>
    <property type="molecule type" value="Genomic_DNA"/>
</dbReference>
<sequence length="474" mass="53091">MLLVDSPFSNQLNTNYTPSDPEILEIRALLVDPTDELARMDTQIEAMIAEIEAIVIALNQLEEQRELLKRPIDAHRASFHPSGVFLRTSFEKYSSSASRPSTTPSSILLKRLGPGSHLQAFESHFIHYAYALELDPYSLQSSPGRWPQAGESRGDMARTRLRSLELSSRVLSFIYPLLQLSPDDLPLLKHLRVRLRANIEKQADKNILKAPALEDISLRLYSSAEPLSYPLSWSLLTGLKLETYPQSGQGGLDTAGALDMLRRCPNLLRCELRITMGHHFDLSDDASPIQWIPHLVVPKLCRLQIGDWDPKDIAGRIGDSYMTAHIDPNHFTSSSLHELLRSFPMISHLRLAAFSTAFDGPGSSLDDSFLALLHPGPPHDLCPLLTHMVILAPCAGFSDAAVLGFVRVRMALSTPLKQFRVDFGRGPEVDIVPDLQPFISNGLRVELEYRNDATDVHVWKFNPKHGLEQRMSLY</sequence>
<evidence type="ECO:0000313" key="1">
    <source>
        <dbReference type="EMBL" id="KAJ7367365.1"/>
    </source>
</evidence>